<dbReference type="AlphaFoldDB" id="A0A368NDX5"/>
<comment type="caution">
    <text evidence="2">The sequence shown here is derived from an EMBL/GenBank/DDBJ whole genome shotgun (WGS) entry which is preliminary data.</text>
</comment>
<sequence>MLVLIRWVFSLLILAATALFVVDGVLRTNPTLPTTVYLAVIIWGVAGASCFARNWGVGAAYAFRPFMLSIPVGLGLFAWGFWMHSQHSFDVTEVPRLANAHTQIEGDTYQLPDYEEQLKPKTYRPKLQATPTVAKKVAAEMQLQAGDCDLDRHTQRWCRGFYFEAGKQPEQELKEFVAQQPLSELDSWPDNACPSYSVFDGQHKYGQVVNIRKGEVECGAAQMKPGQRHPVQICVQWYKYDCIVPGASAWASIGLDEAPDASVQ</sequence>
<accession>A0A368NDX5</accession>
<reference evidence="2 3" key="1">
    <citation type="submission" date="2018-07" db="EMBL/GenBank/DDBJ databases">
        <title>Corallincola holothuriorum sp. nov., a new facultative anaerobe isolated from sea cucumber Apostichopus japonicus.</title>
        <authorList>
            <person name="Xia H."/>
        </authorList>
    </citation>
    <scope>NUCLEOTIDE SEQUENCE [LARGE SCALE GENOMIC DNA]</scope>
    <source>
        <strain evidence="2 3">C4</strain>
    </source>
</reference>
<keyword evidence="1" id="KW-1133">Transmembrane helix</keyword>
<feature type="transmembrane region" description="Helical" evidence="1">
    <location>
        <begin position="34"/>
        <end position="52"/>
    </location>
</feature>
<dbReference type="RefSeq" id="WP_114338971.1">
    <property type="nucleotide sequence ID" value="NZ_QPID01000008.1"/>
</dbReference>
<gene>
    <name evidence="2" type="ORF">DU002_13780</name>
</gene>
<evidence type="ECO:0000313" key="2">
    <source>
        <dbReference type="EMBL" id="RCU48847.1"/>
    </source>
</evidence>
<proteinExistence type="predicted"/>
<keyword evidence="1" id="KW-0472">Membrane</keyword>
<evidence type="ECO:0000256" key="1">
    <source>
        <dbReference type="SAM" id="Phobius"/>
    </source>
</evidence>
<name>A0A368NDX5_9GAMM</name>
<dbReference type="EMBL" id="QPID01000008">
    <property type="protein sequence ID" value="RCU48847.1"/>
    <property type="molecule type" value="Genomic_DNA"/>
</dbReference>
<keyword evidence="1" id="KW-0812">Transmembrane</keyword>
<keyword evidence="3" id="KW-1185">Reference proteome</keyword>
<organism evidence="2 3">
    <name type="scientific">Corallincola holothuriorum</name>
    <dbReference type="NCBI Taxonomy" id="2282215"/>
    <lineage>
        <taxon>Bacteria</taxon>
        <taxon>Pseudomonadati</taxon>
        <taxon>Pseudomonadota</taxon>
        <taxon>Gammaproteobacteria</taxon>
        <taxon>Alteromonadales</taxon>
        <taxon>Psychromonadaceae</taxon>
        <taxon>Corallincola</taxon>
    </lineage>
</organism>
<evidence type="ECO:0000313" key="3">
    <source>
        <dbReference type="Proteomes" id="UP000252558"/>
    </source>
</evidence>
<feature type="transmembrane region" description="Helical" evidence="1">
    <location>
        <begin position="61"/>
        <end position="82"/>
    </location>
</feature>
<dbReference type="Proteomes" id="UP000252558">
    <property type="component" value="Unassembled WGS sequence"/>
</dbReference>
<protein>
    <submittedName>
        <fullName evidence="2">Uncharacterized protein</fullName>
    </submittedName>
</protein>